<name>A0AAV2SNQ6_MEGNR</name>
<proteinExistence type="predicted"/>
<comment type="caution">
    <text evidence="7">The sequence shown here is derived from an EMBL/GenBank/DDBJ whole genome shotgun (WGS) entry which is preliminary data.</text>
</comment>
<dbReference type="Pfam" id="PF12832">
    <property type="entry name" value="MFS_1_like"/>
    <property type="match status" value="1"/>
</dbReference>
<dbReference type="PANTHER" id="PTHR16172:SF41">
    <property type="entry name" value="MAJOR FACILITATOR SUPERFAMILY DOMAIN-CONTAINING PROTEIN 6-LIKE"/>
    <property type="match status" value="1"/>
</dbReference>
<dbReference type="InterPro" id="IPR037272">
    <property type="entry name" value="SNS_sf"/>
</dbReference>
<keyword evidence="3 5" id="KW-1133">Transmembrane helix</keyword>
<evidence type="ECO:0000313" key="7">
    <source>
        <dbReference type="EMBL" id="CAL4213569.1"/>
    </source>
</evidence>
<dbReference type="InterPro" id="IPR051717">
    <property type="entry name" value="MFS_MFSD6"/>
</dbReference>
<evidence type="ECO:0000256" key="3">
    <source>
        <dbReference type="ARBA" id="ARBA00022989"/>
    </source>
</evidence>
<dbReference type="Proteomes" id="UP001497623">
    <property type="component" value="Unassembled WGS sequence"/>
</dbReference>
<feature type="non-terminal residue" evidence="7">
    <location>
        <position position="192"/>
    </location>
</feature>
<dbReference type="EMBL" id="CAXKWB010089201">
    <property type="protein sequence ID" value="CAL4213569.1"/>
    <property type="molecule type" value="Genomic_DNA"/>
</dbReference>
<evidence type="ECO:0000313" key="8">
    <source>
        <dbReference type="Proteomes" id="UP001497623"/>
    </source>
</evidence>
<evidence type="ECO:0000256" key="1">
    <source>
        <dbReference type="ARBA" id="ARBA00004141"/>
    </source>
</evidence>
<feature type="non-terminal residue" evidence="7">
    <location>
        <position position="1"/>
    </location>
</feature>
<evidence type="ECO:0000256" key="4">
    <source>
        <dbReference type="ARBA" id="ARBA00023136"/>
    </source>
</evidence>
<dbReference type="PANTHER" id="PTHR16172">
    <property type="entry name" value="MAJOR FACILITATOR SUPERFAMILY DOMAIN-CONTAINING PROTEIN 6-LIKE"/>
    <property type="match status" value="1"/>
</dbReference>
<protein>
    <recommendedName>
        <fullName evidence="6">Major facilitator superfamily associated domain-containing protein</fullName>
    </recommendedName>
</protein>
<evidence type="ECO:0000259" key="6">
    <source>
        <dbReference type="Pfam" id="PF12832"/>
    </source>
</evidence>
<feature type="transmembrane region" description="Helical" evidence="5">
    <location>
        <begin position="168"/>
        <end position="188"/>
    </location>
</feature>
<comment type="subcellular location">
    <subcellularLocation>
        <location evidence="1">Membrane</location>
        <topology evidence="1">Multi-pass membrane protein</topology>
    </subcellularLocation>
</comment>
<accession>A0AAV2SNQ6</accession>
<evidence type="ECO:0000256" key="5">
    <source>
        <dbReference type="SAM" id="Phobius"/>
    </source>
</evidence>
<feature type="domain" description="Major facilitator superfamily associated" evidence="6">
    <location>
        <begin position="79"/>
        <end position="189"/>
    </location>
</feature>
<dbReference type="AlphaFoldDB" id="A0AAV2SNQ6"/>
<evidence type="ECO:0000256" key="2">
    <source>
        <dbReference type="ARBA" id="ARBA00022692"/>
    </source>
</evidence>
<organism evidence="7 8">
    <name type="scientific">Meganyctiphanes norvegica</name>
    <name type="common">Northern krill</name>
    <name type="synonym">Thysanopoda norvegica</name>
    <dbReference type="NCBI Taxonomy" id="48144"/>
    <lineage>
        <taxon>Eukaryota</taxon>
        <taxon>Metazoa</taxon>
        <taxon>Ecdysozoa</taxon>
        <taxon>Arthropoda</taxon>
        <taxon>Crustacea</taxon>
        <taxon>Multicrustacea</taxon>
        <taxon>Malacostraca</taxon>
        <taxon>Eumalacostraca</taxon>
        <taxon>Eucarida</taxon>
        <taxon>Euphausiacea</taxon>
        <taxon>Euphausiidae</taxon>
        <taxon>Meganyctiphanes</taxon>
    </lineage>
</organism>
<keyword evidence="4 5" id="KW-0472">Membrane</keyword>
<reference evidence="7 8" key="1">
    <citation type="submission" date="2024-05" db="EMBL/GenBank/DDBJ databases">
        <authorList>
            <person name="Wallberg A."/>
        </authorList>
    </citation>
    <scope>NUCLEOTIDE SEQUENCE [LARGE SCALE GENOMIC DNA]</scope>
</reference>
<feature type="transmembrane region" description="Helical" evidence="5">
    <location>
        <begin position="127"/>
        <end position="156"/>
    </location>
</feature>
<sequence length="192" mass="21259">NPLLLTCDTDGSTLTWTNCHDCHDSNNATRFNMMIQNCRYLCDTTLREFTFCFNDGDTQTCNDLGIGQQAQLNASMLSIREGSMCSHIAYNGLNHQSITCPRECPMECHVSGMPDCSENYNAPSSIFWTYLFFRLAAIFFMSSSFTMLEAVVLATVKQHKGQYGKQRILATLGQSIIPLLSGGLITAFSSGS</sequence>
<keyword evidence="2 5" id="KW-0812">Transmembrane</keyword>
<dbReference type="InterPro" id="IPR024989">
    <property type="entry name" value="MFS_assoc_dom"/>
</dbReference>
<dbReference type="GO" id="GO:0016020">
    <property type="term" value="C:membrane"/>
    <property type="evidence" value="ECO:0007669"/>
    <property type="project" value="UniProtKB-SubCell"/>
</dbReference>
<keyword evidence="8" id="KW-1185">Reference proteome</keyword>
<dbReference type="SUPFAM" id="SSF161070">
    <property type="entry name" value="SNF-like"/>
    <property type="match status" value="1"/>
</dbReference>
<gene>
    <name evidence="7" type="ORF">MNOR_LOCUS38563</name>
</gene>